<dbReference type="Pfam" id="PF10160">
    <property type="entry name" value="Tmemb_40"/>
    <property type="match status" value="1"/>
</dbReference>
<keyword evidence="8" id="KW-1185">Reference proteome</keyword>
<dbReference type="PANTHER" id="PTHR15876">
    <property type="entry name" value="TRANSMEMBRANE PROTEIN ADIPOCYTE-ASSOCIATED 1"/>
    <property type="match status" value="1"/>
</dbReference>
<protein>
    <submittedName>
        <fullName evidence="7">Uncharacterized protein</fullName>
    </submittedName>
</protein>
<evidence type="ECO:0000313" key="8">
    <source>
        <dbReference type="Proteomes" id="UP001162972"/>
    </source>
</evidence>
<evidence type="ECO:0000256" key="3">
    <source>
        <dbReference type="ARBA" id="ARBA00022692"/>
    </source>
</evidence>
<name>A0AAD6L361_9ROSI</name>
<keyword evidence="5 6" id="KW-0472">Membrane</keyword>
<evidence type="ECO:0000256" key="6">
    <source>
        <dbReference type="SAM" id="Phobius"/>
    </source>
</evidence>
<reference evidence="7 8" key="1">
    <citation type="journal article" date="2023" name="Int. J. Mol. Sci.">
        <title>De Novo Assembly and Annotation of 11 Diverse Shrub Willow (Salix) Genomes Reveals Novel Gene Organization in Sex-Linked Regions.</title>
        <authorList>
            <person name="Hyden B."/>
            <person name="Feng K."/>
            <person name="Yates T.B."/>
            <person name="Jawdy S."/>
            <person name="Cereghino C."/>
            <person name="Smart L.B."/>
            <person name="Muchero W."/>
        </authorList>
    </citation>
    <scope>NUCLEOTIDE SEQUENCE [LARGE SCALE GENOMIC DNA]</scope>
    <source>
        <tissue evidence="7">Shoot tip</tissue>
    </source>
</reference>
<keyword evidence="4 6" id="KW-1133">Transmembrane helix</keyword>
<sequence length="100" mass="11407">MPNLHRKGLVLEIPVSQNPNSTLEERTFVGSSVYNWLFECHGFLHNAILILASLAFVLYLAFKAKKSLRKLSDGRSSIMIAYYGCLWLFSLLNLVWSCLQ</sequence>
<organism evidence="7 8">
    <name type="scientific">Salix udensis</name>
    <dbReference type="NCBI Taxonomy" id="889485"/>
    <lineage>
        <taxon>Eukaryota</taxon>
        <taxon>Viridiplantae</taxon>
        <taxon>Streptophyta</taxon>
        <taxon>Embryophyta</taxon>
        <taxon>Tracheophyta</taxon>
        <taxon>Spermatophyta</taxon>
        <taxon>Magnoliopsida</taxon>
        <taxon>eudicotyledons</taxon>
        <taxon>Gunneridae</taxon>
        <taxon>Pentapetalae</taxon>
        <taxon>rosids</taxon>
        <taxon>fabids</taxon>
        <taxon>Malpighiales</taxon>
        <taxon>Salicaceae</taxon>
        <taxon>Saliceae</taxon>
        <taxon>Salix</taxon>
    </lineage>
</organism>
<feature type="transmembrane region" description="Helical" evidence="6">
    <location>
        <begin position="43"/>
        <end position="62"/>
    </location>
</feature>
<evidence type="ECO:0000256" key="2">
    <source>
        <dbReference type="ARBA" id="ARBA00010125"/>
    </source>
</evidence>
<dbReference type="EMBL" id="JAPFFJ010000002">
    <property type="protein sequence ID" value="KAJ6434331.1"/>
    <property type="molecule type" value="Genomic_DNA"/>
</dbReference>
<evidence type="ECO:0000256" key="1">
    <source>
        <dbReference type="ARBA" id="ARBA00004141"/>
    </source>
</evidence>
<evidence type="ECO:0000256" key="4">
    <source>
        <dbReference type="ARBA" id="ARBA00022989"/>
    </source>
</evidence>
<comment type="similarity">
    <text evidence="2">Belongs to the UPF0359 family.</text>
</comment>
<evidence type="ECO:0000256" key="5">
    <source>
        <dbReference type="ARBA" id="ARBA00023136"/>
    </source>
</evidence>
<comment type="subcellular location">
    <subcellularLocation>
        <location evidence="1">Membrane</location>
        <topology evidence="1">Multi-pass membrane protein</topology>
    </subcellularLocation>
</comment>
<feature type="transmembrane region" description="Helical" evidence="6">
    <location>
        <begin position="74"/>
        <end position="96"/>
    </location>
</feature>
<feature type="non-terminal residue" evidence="7">
    <location>
        <position position="100"/>
    </location>
</feature>
<accession>A0AAD6L361</accession>
<dbReference type="Proteomes" id="UP001162972">
    <property type="component" value="Chromosome 13"/>
</dbReference>
<dbReference type="GO" id="GO:0004930">
    <property type="term" value="F:G protein-coupled receptor activity"/>
    <property type="evidence" value="ECO:0007669"/>
    <property type="project" value="TreeGrafter"/>
</dbReference>
<dbReference type="PANTHER" id="PTHR15876:SF8">
    <property type="entry name" value="TRANSMEMBRANE PROTEIN ADIPOCYTE-ASSOCIATED 1"/>
    <property type="match status" value="1"/>
</dbReference>
<dbReference type="InterPro" id="IPR018781">
    <property type="entry name" value="TPRA1/CAND2/CAND8"/>
</dbReference>
<evidence type="ECO:0000313" key="7">
    <source>
        <dbReference type="EMBL" id="KAJ6434331.1"/>
    </source>
</evidence>
<gene>
    <name evidence="7" type="ORF">OIU84_017942</name>
</gene>
<dbReference type="GO" id="GO:0005886">
    <property type="term" value="C:plasma membrane"/>
    <property type="evidence" value="ECO:0007669"/>
    <property type="project" value="TreeGrafter"/>
</dbReference>
<keyword evidence="3 6" id="KW-0812">Transmembrane</keyword>
<comment type="caution">
    <text evidence="7">The sequence shown here is derived from an EMBL/GenBank/DDBJ whole genome shotgun (WGS) entry which is preliminary data.</text>
</comment>
<dbReference type="AlphaFoldDB" id="A0AAD6L361"/>
<proteinExistence type="inferred from homology"/>